<keyword evidence="3 5" id="KW-0413">Isomerase</keyword>
<dbReference type="Proteomes" id="UP001604335">
    <property type="component" value="Unassembled WGS sequence"/>
</dbReference>
<name>A0ABW7CIA6_9CYAN</name>
<keyword evidence="6" id="KW-1185">Reference proteome</keyword>
<dbReference type="Pfam" id="PF00353">
    <property type="entry name" value="HemolysinCabind"/>
    <property type="match status" value="3"/>
</dbReference>
<organism evidence="5 6">
    <name type="scientific">Limnothrix redekei LRLZ20PSL1</name>
    <dbReference type="NCBI Taxonomy" id="3112953"/>
    <lineage>
        <taxon>Bacteria</taxon>
        <taxon>Bacillati</taxon>
        <taxon>Cyanobacteriota</taxon>
        <taxon>Cyanophyceae</taxon>
        <taxon>Pseudanabaenales</taxon>
        <taxon>Pseudanabaenaceae</taxon>
        <taxon>Limnothrix</taxon>
    </lineage>
</organism>
<keyword evidence="2" id="KW-0697">Rotamase</keyword>
<dbReference type="InterPro" id="IPR029000">
    <property type="entry name" value="Cyclophilin-like_dom_sf"/>
</dbReference>
<dbReference type="InterPro" id="IPR044665">
    <property type="entry name" value="E_coli_cyclophilin_A-like"/>
</dbReference>
<dbReference type="Gene3D" id="2.40.100.10">
    <property type="entry name" value="Cyclophilin-like"/>
    <property type="match status" value="1"/>
</dbReference>
<dbReference type="SUPFAM" id="SSF50891">
    <property type="entry name" value="Cyclophilin-like"/>
    <property type="match status" value="1"/>
</dbReference>
<accession>A0ABW7CIA6</accession>
<protein>
    <recommendedName>
        <fullName evidence="1">peptidylprolyl isomerase</fullName>
        <ecNumber evidence="1">5.2.1.8</ecNumber>
    </recommendedName>
</protein>
<gene>
    <name evidence="5" type="ORF">VPK24_17915</name>
</gene>
<dbReference type="InterPro" id="IPR001343">
    <property type="entry name" value="Hemolysn_Ca-bd"/>
</dbReference>
<dbReference type="GO" id="GO:0003755">
    <property type="term" value="F:peptidyl-prolyl cis-trans isomerase activity"/>
    <property type="evidence" value="ECO:0007669"/>
    <property type="project" value="UniProtKB-EC"/>
</dbReference>
<dbReference type="InterPro" id="IPR011049">
    <property type="entry name" value="Serralysin-like_metalloprot_C"/>
</dbReference>
<feature type="domain" description="PPIase cyclophilin-type" evidence="4">
    <location>
        <begin position="8"/>
        <end position="161"/>
    </location>
</feature>
<evidence type="ECO:0000313" key="5">
    <source>
        <dbReference type="EMBL" id="MFG3819526.1"/>
    </source>
</evidence>
<proteinExistence type="predicted"/>
<comment type="caution">
    <text evidence="5">The sequence shown here is derived from an EMBL/GenBank/DDBJ whole genome shotgun (WGS) entry which is preliminary data.</text>
</comment>
<dbReference type="PANTHER" id="PTHR43246">
    <property type="entry name" value="PEPTIDYL-PROLYL CIS-TRANS ISOMERASE CYP38, CHLOROPLASTIC"/>
    <property type="match status" value="1"/>
</dbReference>
<evidence type="ECO:0000256" key="3">
    <source>
        <dbReference type="ARBA" id="ARBA00023235"/>
    </source>
</evidence>
<sequence>MLVNGQSVEMAIDGANAPVTAGNFVDLVERGFYDGISFHRVVRSPDPFVVQAGDPASKDPNVPLSSLGTGGFIDPDTNQARSIPLEIKVQGAAEPIYSQTTTQPVALPHKQGTLAMARAQSPDSGSSQFYIALKELPFLDGNYATFGQVTQGFSAVDAIQAGDRITAAKVVDGVLPGRTSVVLTDATRLNTAHNFLNRADLPRQFTFLTEAAETVTLTAAQSQTTPSGVRGLGGDDVITGSSAADIVWGDAGNDSLFGGDGDDYLRGIDGNDLINGDGGNDFLNGNQGNDTVNGGAGDDFVRGGQGDDVLLGGDGNDVLCGDFGADTLTGGVGADTFLLRTDTAIGIRAAADLVVDFSAAQGDRVGIVGSVSLEQLTLQSQGGSTVLQLPTGQTLATITGATPDLVRSALVVVSASDAVMRL</sequence>
<evidence type="ECO:0000256" key="1">
    <source>
        <dbReference type="ARBA" id="ARBA00013194"/>
    </source>
</evidence>
<evidence type="ECO:0000256" key="2">
    <source>
        <dbReference type="ARBA" id="ARBA00023110"/>
    </source>
</evidence>
<dbReference type="Pfam" id="PF00160">
    <property type="entry name" value="Pro_isomerase"/>
    <property type="match status" value="1"/>
</dbReference>
<dbReference type="PROSITE" id="PS50072">
    <property type="entry name" value="CSA_PPIASE_2"/>
    <property type="match status" value="1"/>
</dbReference>
<dbReference type="SUPFAM" id="SSF51120">
    <property type="entry name" value="beta-Roll"/>
    <property type="match status" value="1"/>
</dbReference>
<evidence type="ECO:0000313" key="6">
    <source>
        <dbReference type="Proteomes" id="UP001604335"/>
    </source>
</evidence>
<evidence type="ECO:0000259" key="4">
    <source>
        <dbReference type="PROSITE" id="PS50072"/>
    </source>
</evidence>
<dbReference type="InterPro" id="IPR002130">
    <property type="entry name" value="Cyclophilin-type_PPIase_dom"/>
</dbReference>
<dbReference type="EC" id="5.2.1.8" evidence="1"/>
<dbReference type="Gene3D" id="2.150.10.10">
    <property type="entry name" value="Serralysin-like metalloprotease, C-terminal"/>
    <property type="match status" value="2"/>
</dbReference>
<dbReference type="EMBL" id="JAZAQF010000094">
    <property type="protein sequence ID" value="MFG3819526.1"/>
    <property type="molecule type" value="Genomic_DNA"/>
</dbReference>
<dbReference type="PRINTS" id="PR00313">
    <property type="entry name" value="CABNDNGRPT"/>
</dbReference>
<reference evidence="6" key="1">
    <citation type="journal article" date="2024" name="Algal Res.">
        <title>Biochemical, toxicological and genomic investigation of a high-biomass producing Limnothrix strain isolated from Italian shallow drinking water reservoir.</title>
        <authorList>
            <person name="Simonazzi M."/>
            <person name="Shishido T.K."/>
            <person name="Delbaje E."/>
            <person name="Wahlsten M."/>
            <person name="Fewer D.P."/>
            <person name="Sivonen K."/>
            <person name="Pezzolesi L."/>
            <person name="Pistocchi R."/>
        </authorList>
    </citation>
    <scope>NUCLEOTIDE SEQUENCE [LARGE SCALE GENOMIC DNA]</scope>
    <source>
        <strain evidence="6">LRLZ20PSL1</strain>
    </source>
</reference>